<dbReference type="AlphaFoldDB" id="A0A8C6SFL8"/>
<sequence>MLLAFGLSQHIPMAPNGGEVGSDHALPRERTKTRQSAVPCVSTNQQRAPLWRTTQVRSSALDSSALFDIKVRTKFSCSAVSDDSASENCTVDGQVHPHNAIWKPELCRVCVCDSGVTLCEEVQCEALAGCPELMTPPGECCPVCKESYARSER</sequence>
<dbReference type="PROSITE" id="PS01208">
    <property type="entry name" value="VWFC_1"/>
    <property type="match status" value="1"/>
</dbReference>
<reference evidence="2" key="2">
    <citation type="submission" date="2025-09" db="UniProtKB">
        <authorList>
            <consortium name="Ensembl"/>
        </authorList>
    </citation>
    <scope>IDENTIFICATION</scope>
</reference>
<dbReference type="InterPro" id="IPR052624">
    <property type="entry name" value="CRIM1"/>
</dbReference>
<name>A0A8C6SFL8_9GOBI</name>
<keyword evidence="3" id="KW-1185">Reference proteome</keyword>
<proteinExistence type="predicted"/>
<feature type="domain" description="VWFC" evidence="1">
    <location>
        <begin position="87"/>
        <end position="145"/>
    </location>
</feature>
<dbReference type="PANTHER" id="PTHR46439">
    <property type="entry name" value="CYSTEINE-RICH MOTOR NEURON 1 PROTEIN"/>
    <property type="match status" value="1"/>
</dbReference>
<dbReference type="Proteomes" id="UP000694523">
    <property type="component" value="Unplaced"/>
</dbReference>
<evidence type="ECO:0000313" key="3">
    <source>
        <dbReference type="Proteomes" id="UP000694523"/>
    </source>
</evidence>
<accession>A0A8C6SFL8</accession>
<evidence type="ECO:0000259" key="1">
    <source>
        <dbReference type="PROSITE" id="PS50184"/>
    </source>
</evidence>
<dbReference type="Pfam" id="PF00093">
    <property type="entry name" value="VWC"/>
    <property type="match status" value="1"/>
</dbReference>
<protein>
    <recommendedName>
        <fullName evidence="1">VWFC domain-containing protein</fullName>
    </recommendedName>
</protein>
<dbReference type="Ensembl" id="ENSNMLT00000006310.1">
    <property type="protein sequence ID" value="ENSNMLP00000005489.1"/>
    <property type="gene ID" value="ENSNMLG00000004027.1"/>
</dbReference>
<evidence type="ECO:0000313" key="2">
    <source>
        <dbReference type="Ensembl" id="ENSNMLP00000005489.1"/>
    </source>
</evidence>
<organism evidence="2 3">
    <name type="scientific">Neogobius melanostomus</name>
    <name type="common">round goby</name>
    <dbReference type="NCBI Taxonomy" id="47308"/>
    <lineage>
        <taxon>Eukaryota</taxon>
        <taxon>Metazoa</taxon>
        <taxon>Chordata</taxon>
        <taxon>Craniata</taxon>
        <taxon>Vertebrata</taxon>
        <taxon>Euteleostomi</taxon>
        <taxon>Actinopterygii</taxon>
        <taxon>Neopterygii</taxon>
        <taxon>Teleostei</taxon>
        <taxon>Neoteleostei</taxon>
        <taxon>Acanthomorphata</taxon>
        <taxon>Gobiaria</taxon>
        <taxon>Gobiiformes</taxon>
        <taxon>Gobioidei</taxon>
        <taxon>Gobiidae</taxon>
        <taxon>Benthophilinae</taxon>
        <taxon>Neogobiini</taxon>
        <taxon>Neogobius</taxon>
    </lineage>
</organism>
<dbReference type="SUPFAM" id="SSF57603">
    <property type="entry name" value="FnI-like domain"/>
    <property type="match status" value="1"/>
</dbReference>
<dbReference type="Gene3D" id="6.20.200.20">
    <property type="match status" value="1"/>
</dbReference>
<dbReference type="SMART" id="SM00214">
    <property type="entry name" value="VWC"/>
    <property type="match status" value="1"/>
</dbReference>
<dbReference type="InterPro" id="IPR001007">
    <property type="entry name" value="VWF_dom"/>
</dbReference>
<reference evidence="2" key="1">
    <citation type="submission" date="2025-08" db="UniProtKB">
        <authorList>
            <consortium name="Ensembl"/>
        </authorList>
    </citation>
    <scope>IDENTIFICATION</scope>
</reference>
<dbReference type="PROSITE" id="PS50184">
    <property type="entry name" value="VWFC_2"/>
    <property type="match status" value="1"/>
</dbReference>